<dbReference type="Gene3D" id="3.40.190.10">
    <property type="entry name" value="Periplasmic binding protein-like II"/>
    <property type="match status" value="2"/>
</dbReference>
<accession>A0AAJ6AZ05</accession>
<dbReference type="PANTHER" id="PTHR30368">
    <property type="entry name" value="SULFATE-BINDING PROTEIN"/>
    <property type="match status" value="1"/>
</dbReference>
<comment type="similarity">
    <text evidence="2">Belongs to the prokaryotic sulfate-binding protein family.</text>
</comment>
<dbReference type="NCBIfam" id="TIGR00971">
    <property type="entry name" value="3a0106s03"/>
    <property type="match status" value="1"/>
</dbReference>
<evidence type="ECO:0000256" key="3">
    <source>
        <dbReference type="ARBA" id="ARBA00022448"/>
    </source>
</evidence>
<comment type="subcellular location">
    <subcellularLocation>
        <location evidence="1">Periplasm</location>
    </subcellularLocation>
</comment>
<proteinExistence type="inferred from homology"/>
<dbReference type="AlphaFoldDB" id="A0AAJ6AZ05"/>
<evidence type="ECO:0000256" key="1">
    <source>
        <dbReference type="ARBA" id="ARBA00004418"/>
    </source>
</evidence>
<dbReference type="SUPFAM" id="SSF53850">
    <property type="entry name" value="Periplasmic binding protein-like II"/>
    <property type="match status" value="1"/>
</dbReference>
<dbReference type="GO" id="GO:0140104">
    <property type="term" value="F:molecular carrier activity"/>
    <property type="evidence" value="ECO:0007669"/>
    <property type="project" value="InterPro"/>
</dbReference>
<dbReference type="Pfam" id="PF13531">
    <property type="entry name" value="SBP_bac_11"/>
    <property type="match status" value="1"/>
</dbReference>
<feature type="signal peptide" evidence="6">
    <location>
        <begin position="1"/>
        <end position="28"/>
    </location>
</feature>
<organism evidence="7 8">
    <name type="scientific">Candidatus Devosia phytovorans</name>
    <dbReference type="NCBI Taxonomy" id="3121372"/>
    <lineage>
        <taxon>Bacteria</taxon>
        <taxon>Pseudomonadati</taxon>
        <taxon>Pseudomonadota</taxon>
        <taxon>Alphaproteobacteria</taxon>
        <taxon>Hyphomicrobiales</taxon>
        <taxon>Devosiaceae</taxon>
        <taxon>Devosia</taxon>
    </lineage>
</organism>
<sequence length="344" mass="37108">MKNASRYIAYAGLAASLMLGFAVTTAHAQDRTLINVSYDPTRELYQQFNQAFTTHWQETAGETVAIQTTHGGSGAQARTVIDGLEADVVTLALESDINAISDADPTLIPADWRGTLENNNAPYTSTIVFLVRKGNPKGLNDWGDLTNDGVEVITPNPKTSGGARWNLLAAWAWAKAQPDGSDETAQAYVTELYKHVPVLDTGARGSTTTFVQRGIGDVLLAWENEAYLALEELGPDAFDIVTPSVSILAEPPVALVVGNAEKKGNTDLAQAYLEYLYSDEGQAIAAANYYRPFKPEAAAPEDVARFGEVNLVTIEDFGGWREAQPHFFGDGGIFDQIYTGTPAQ</sequence>
<evidence type="ECO:0000256" key="2">
    <source>
        <dbReference type="ARBA" id="ARBA00006099"/>
    </source>
</evidence>
<dbReference type="InterPro" id="IPR005669">
    <property type="entry name" value="Thiosulph/SO4-bd"/>
</dbReference>
<dbReference type="EMBL" id="CP119312">
    <property type="protein sequence ID" value="WEK02694.1"/>
    <property type="molecule type" value="Genomic_DNA"/>
</dbReference>
<dbReference type="GO" id="GO:1902358">
    <property type="term" value="P:sulfate transmembrane transport"/>
    <property type="evidence" value="ECO:0007669"/>
    <property type="project" value="InterPro"/>
</dbReference>
<dbReference type="CDD" id="cd01005">
    <property type="entry name" value="PBP2_CysP"/>
    <property type="match status" value="1"/>
</dbReference>
<dbReference type="Proteomes" id="UP001217476">
    <property type="component" value="Chromosome"/>
</dbReference>
<evidence type="ECO:0000313" key="7">
    <source>
        <dbReference type="EMBL" id="WEK02694.1"/>
    </source>
</evidence>
<protein>
    <submittedName>
        <fullName evidence="7">Sulfate ABC transporter substrate-binding protein</fullName>
    </submittedName>
</protein>
<dbReference type="GO" id="GO:1901681">
    <property type="term" value="F:sulfur compound binding"/>
    <property type="evidence" value="ECO:0007669"/>
    <property type="project" value="InterPro"/>
</dbReference>
<evidence type="ECO:0000256" key="5">
    <source>
        <dbReference type="ARBA" id="ARBA00022764"/>
    </source>
</evidence>
<dbReference type="PANTHER" id="PTHR30368:SF2">
    <property type="entry name" value="SULFATE-BINDING PROTEIN"/>
    <property type="match status" value="1"/>
</dbReference>
<feature type="chain" id="PRO_5042569745" evidence="6">
    <location>
        <begin position="29"/>
        <end position="344"/>
    </location>
</feature>
<dbReference type="InterPro" id="IPR034408">
    <property type="entry name" value="Sulphate/thiosulphate_BS"/>
</dbReference>
<dbReference type="GO" id="GO:0042597">
    <property type="term" value="C:periplasmic space"/>
    <property type="evidence" value="ECO:0007669"/>
    <property type="project" value="UniProtKB-SubCell"/>
</dbReference>
<gene>
    <name evidence="7" type="ORF">P0Y65_10790</name>
</gene>
<evidence type="ECO:0000256" key="6">
    <source>
        <dbReference type="SAM" id="SignalP"/>
    </source>
</evidence>
<dbReference type="NCBIfam" id="NF008022">
    <property type="entry name" value="PRK10752.1"/>
    <property type="match status" value="1"/>
</dbReference>
<dbReference type="PROSITE" id="PS00757">
    <property type="entry name" value="PROK_SULFATE_BIND_2"/>
    <property type="match status" value="1"/>
</dbReference>
<keyword evidence="3" id="KW-0813">Transport</keyword>
<keyword evidence="4 6" id="KW-0732">Signal</keyword>
<name>A0AAJ6AZ05_9HYPH</name>
<evidence type="ECO:0000256" key="4">
    <source>
        <dbReference type="ARBA" id="ARBA00022729"/>
    </source>
</evidence>
<keyword evidence="5" id="KW-0574">Periplasm</keyword>
<evidence type="ECO:0000313" key="8">
    <source>
        <dbReference type="Proteomes" id="UP001217476"/>
    </source>
</evidence>
<reference evidence="7" key="1">
    <citation type="submission" date="2023-03" db="EMBL/GenBank/DDBJ databases">
        <title>Andean soil-derived lignocellulolytic bacterial consortium as a source of novel taxa and putative plastic-active enzymes.</title>
        <authorList>
            <person name="Diaz-Garcia L."/>
            <person name="Chuvochina M."/>
            <person name="Feuerriegel G."/>
            <person name="Bunk B."/>
            <person name="Sproer C."/>
            <person name="Streit W.R."/>
            <person name="Rodriguez L.M."/>
            <person name="Overmann J."/>
            <person name="Jimenez D.J."/>
        </authorList>
    </citation>
    <scope>NUCLEOTIDE SEQUENCE</scope>
    <source>
        <strain evidence="7">MAG 4196</strain>
    </source>
</reference>